<evidence type="ECO:0000313" key="2">
    <source>
        <dbReference type="Proteomes" id="UP000005019"/>
    </source>
</evidence>
<comment type="caution">
    <text evidence="1">The sequence shown here is derived from an EMBL/GenBank/DDBJ whole genome shotgun (WGS) entry which is preliminary data.</text>
</comment>
<keyword evidence="2" id="KW-1185">Reference proteome</keyword>
<dbReference type="AlphaFoldDB" id="F5R9V7"/>
<proteinExistence type="predicted"/>
<dbReference type="OrthoDB" id="574237at2"/>
<protein>
    <submittedName>
        <fullName evidence="1">Uncharacterized protein</fullName>
    </submittedName>
</protein>
<name>F5R9V7_METUF</name>
<dbReference type="EMBL" id="AFHG01000032">
    <property type="protein sequence ID" value="EGK72687.1"/>
    <property type="molecule type" value="Genomic_DNA"/>
</dbReference>
<dbReference type="Gene3D" id="2.40.360.20">
    <property type="match status" value="1"/>
</dbReference>
<gene>
    <name evidence="1" type="ORF">METUNv1_01029</name>
</gene>
<organism evidence="1 2">
    <name type="scientific">Methyloversatilis universalis (strain ATCC BAA-1314 / DSM 25237 / JCM 13912 / CCUG 52030 / FAM5)</name>
    <dbReference type="NCBI Taxonomy" id="1000565"/>
    <lineage>
        <taxon>Bacteria</taxon>
        <taxon>Pseudomonadati</taxon>
        <taxon>Pseudomonadota</taxon>
        <taxon>Betaproteobacteria</taxon>
        <taxon>Nitrosomonadales</taxon>
        <taxon>Sterolibacteriaceae</taxon>
        <taxon>Methyloversatilis</taxon>
    </lineage>
</organism>
<evidence type="ECO:0000313" key="1">
    <source>
        <dbReference type="EMBL" id="EGK72687.1"/>
    </source>
</evidence>
<reference evidence="1 2" key="1">
    <citation type="journal article" date="2011" name="J. Bacteriol.">
        <title>Genome sequence of Methyloversatilis universalis FAM5T, a methylotrophic representative of the order Rhodocyclales.</title>
        <authorList>
            <person name="Kittichotirat W."/>
            <person name="Good N.M."/>
            <person name="Hall R."/>
            <person name="Bringel F."/>
            <person name="Lajus A."/>
            <person name="Medigue C."/>
            <person name="Smalley N.E."/>
            <person name="Beck D."/>
            <person name="Bumgarner R."/>
            <person name="Vuilleumier S."/>
            <person name="Kalyuzhnaya M.G."/>
        </authorList>
    </citation>
    <scope>NUCLEOTIDE SEQUENCE [LARGE SCALE GENOMIC DNA]</scope>
    <source>
        <strain evidence="2">ATCC BAA-1314 / JCM 13912 / FAM5</strain>
    </source>
</reference>
<accession>F5R9V7</accession>
<sequence length="232" mass="27030">MQAGLVALAPAWLAGCVNTRQFERAESVASDAVARPQVGDSWSYRELNGYNRNIEGELRYTVEQADALWLSVELEGTSASALRGGQKELYAAPWAVMRDTVYDRQNTYNPPLPVLPSDLTPGTREFWQSMVTSDPKERARRWHVQLDVLGEERIAVPAGEFDAIHVRRIVRFEHPSFFRTDSVRTEHLWFVPEVKHWVKREWRGTYRQTLRTRQPEFREDWIVWELTRFNVA</sequence>
<dbReference type="Proteomes" id="UP000005019">
    <property type="component" value="Unassembled WGS sequence"/>
</dbReference>